<dbReference type="UniPathway" id="UPA00193"/>
<dbReference type="PATRIC" id="fig|1618424.3.peg.515"/>
<evidence type="ECO:0000256" key="6">
    <source>
        <dbReference type="ARBA" id="ARBA00023002"/>
    </source>
</evidence>
<dbReference type="GO" id="GO:0035999">
    <property type="term" value="P:tetrahydrofolate interconversion"/>
    <property type="evidence" value="ECO:0007669"/>
    <property type="project" value="UniProtKB-UniRule"/>
</dbReference>
<keyword evidence="8 9" id="KW-0511">Multifunctional enzyme</keyword>
<keyword evidence="2 9" id="KW-0554">One-carbon metabolism</keyword>
<keyword evidence="9" id="KW-0368">Histidine biosynthesis</keyword>
<dbReference type="Proteomes" id="UP000034601">
    <property type="component" value="Unassembled WGS sequence"/>
</dbReference>
<dbReference type="GO" id="GO:0004488">
    <property type="term" value="F:methylenetetrahydrofolate dehydrogenase (NADP+) activity"/>
    <property type="evidence" value="ECO:0007669"/>
    <property type="project" value="UniProtKB-UniRule"/>
</dbReference>
<comment type="caution">
    <text evidence="9">Lacks conserved residue(s) required for the propagation of feature annotation.</text>
</comment>
<keyword evidence="7 9" id="KW-0486">Methionine biosynthesis</keyword>
<reference evidence="12 13" key="1">
    <citation type="journal article" date="2015" name="Nature">
        <title>rRNA introns, odd ribosomes, and small enigmatic genomes across a large radiation of phyla.</title>
        <authorList>
            <person name="Brown C.T."/>
            <person name="Hug L.A."/>
            <person name="Thomas B.C."/>
            <person name="Sharon I."/>
            <person name="Castelle C.J."/>
            <person name="Singh A."/>
            <person name="Wilkins M.J."/>
            <person name="Williams K.H."/>
            <person name="Banfield J.F."/>
        </authorList>
    </citation>
    <scope>NUCLEOTIDE SEQUENCE [LARGE SCALE GENOMIC DNA]</scope>
</reference>
<comment type="caution">
    <text evidence="12">The sequence shown here is derived from an EMBL/GenBank/DDBJ whole genome shotgun (WGS) entry which is preliminary data.</text>
</comment>
<comment type="pathway">
    <text evidence="1 9">One-carbon metabolism; tetrahydrofolate interconversion.</text>
</comment>
<evidence type="ECO:0000256" key="9">
    <source>
        <dbReference type="HAMAP-Rule" id="MF_01576"/>
    </source>
</evidence>
<dbReference type="PRINTS" id="PR00085">
    <property type="entry name" value="THFDHDRGNASE"/>
</dbReference>
<proteinExistence type="inferred from homology"/>
<dbReference type="InterPro" id="IPR000672">
    <property type="entry name" value="THF_DH/CycHdrlase"/>
</dbReference>
<sequence length="277" mass="29706">MKNSKIIDGRKWAKVHEEKLGEKIKKLKRVPRGENILIGNDPSSVLYTKIKENKAGELGIDFKTTRLPADDSSFESVVRYIIHQLNRPNGPDGIMIQLPIPEEFLQGRSEKELLKAIDPQKDIDGLTGKGPFPPAAVGAILSLLKDEGIEITGKKAVVVGASDLVGKPAALELEKLGAEVEICDSKTEDLKTKTLAADILVSATGVPGLIQGDMIKEGVVVIDVGAEKVKGKIVGDVEFESVYPKASKITPVPGGVGPMTVVTLMENLVQLTRGNSE</sequence>
<dbReference type="InterPro" id="IPR036291">
    <property type="entry name" value="NAD(P)-bd_dom_sf"/>
</dbReference>
<dbReference type="Pfam" id="PF02882">
    <property type="entry name" value="THF_DHG_CYH_C"/>
    <property type="match status" value="1"/>
</dbReference>
<name>A0A0G0U2D0_9BACT</name>
<dbReference type="InterPro" id="IPR046346">
    <property type="entry name" value="Aminoacid_DH-like_N_sf"/>
</dbReference>
<keyword evidence="3 9" id="KW-0658">Purine biosynthesis</keyword>
<evidence type="ECO:0000256" key="1">
    <source>
        <dbReference type="ARBA" id="ARBA00004777"/>
    </source>
</evidence>
<dbReference type="InterPro" id="IPR020631">
    <property type="entry name" value="THF_DH/CycHdrlase_NAD-bd_dom"/>
</dbReference>
<dbReference type="CDD" id="cd01080">
    <property type="entry name" value="NAD_bind_m-THF_DH_Cyclohyd"/>
    <property type="match status" value="1"/>
</dbReference>
<accession>A0A0G0U2D0</accession>
<keyword evidence="5 9" id="KW-0521">NADP</keyword>
<comment type="catalytic activity">
    <reaction evidence="9">
        <text>(6R)-5,10-methylene-5,6,7,8-tetrahydrofolate + NADP(+) = (6R)-5,10-methenyltetrahydrofolate + NADPH</text>
        <dbReference type="Rhea" id="RHEA:22812"/>
        <dbReference type="ChEBI" id="CHEBI:15636"/>
        <dbReference type="ChEBI" id="CHEBI:57455"/>
        <dbReference type="ChEBI" id="CHEBI:57783"/>
        <dbReference type="ChEBI" id="CHEBI:58349"/>
        <dbReference type="EC" id="1.5.1.5"/>
    </reaction>
</comment>
<evidence type="ECO:0000256" key="5">
    <source>
        <dbReference type="ARBA" id="ARBA00022857"/>
    </source>
</evidence>
<feature type="binding site" evidence="9">
    <location>
        <begin position="160"/>
        <end position="162"/>
    </location>
    <ligand>
        <name>NADP(+)</name>
        <dbReference type="ChEBI" id="CHEBI:58349"/>
    </ligand>
</feature>
<evidence type="ECO:0000256" key="8">
    <source>
        <dbReference type="ARBA" id="ARBA00023268"/>
    </source>
</evidence>
<dbReference type="GO" id="GO:0009086">
    <property type="term" value="P:methionine biosynthetic process"/>
    <property type="evidence" value="ECO:0007669"/>
    <property type="project" value="UniProtKB-KW"/>
</dbReference>
<comment type="function">
    <text evidence="9">Catalyzes the oxidation of 5,10-methylenetetrahydrofolate to 5,10-methenyltetrahydrofolate and then the hydrolysis of 5,10-methenyltetrahydrofolate to 10-formyltetrahydrofolate.</text>
</comment>
<evidence type="ECO:0000259" key="11">
    <source>
        <dbReference type="Pfam" id="PF02882"/>
    </source>
</evidence>
<keyword evidence="9" id="KW-0028">Amino-acid biosynthesis</keyword>
<dbReference type="GO" id="GO:0006164">
    <property type="term" value="P:purine nucleotide biosynthetic process"/>
    <property type="evidence" value="ECO:0007669"/>
    <property type="project" value="UniProtKB-KW"/>
</dbReference>
<dbReference type="InterPro" id="IPR020630">
    <property type="entry name" value="THF_DH/CycHdrlase_cat_dom"/>
</dbReference>
<feature type="domain" description="Tetrahydrofolate dehydrogenase/cyclohydrolase NAD(P)-binding" evidence="11">
    <location>
        <begin position="134"/>
        <end position="272"/>
    </location>
</feature>
<keyword evidence="4 9" id="KW-0378">Hydrolase</keyword>
<dbReference type="Gene3D" id="3.40.50.10860">
    <property type="entry name" value="Leucine Dehydrogenase, chain A, domain 1"/>
    <property type="match status" value="1"/>
</dbReference>
<evidence type="ECO:0000256" key="2">
    <source>
        <dbReference type="ARBA" id="ARBA00022563"/>
    </source>
</evidence>
<evidence type="ECO:0000259" key="10">
    <source>
        <dbReference type="Pfam" id="PF00763"/>
    </source>
</evidence>
<evidence type="ECO:0000256" key="3">
    <source>
        <dbReference type="ARBA" id="ARBA00022755"/>
    </source>
</evidence>
<gene>
    <name evidence="9" type="primary">folD</name>
    <name evidence="12" type="ORF">UU29_C0007G0108</name>
</gene>
<organism evidence="12 13">
    <name type="scientific">Candidatus Daviesbacteria bacterium GW2011_GWA2_40_9</name>
    <dbReference type="NCBI Taxonomy" id="1618424"/>
    <lineage>
        <taxon>Bacteria</taxon>
        <taxon>Candidatus Daviesiibacteriota</taxon>
    </lineage>
</organism>
<dbReference type="GO" id="GO:0005829">
    <property type="term" value="C:cytosol"/>
    <property type="evidence" value="ECO:0007669"/>
    <property type="project" value="TreeGrafter"/>
</dbReference>
<dbReference type="AlphaFoldDB" id="A0A0G0U2D0"/>
<dbReference type="SUPFAM" id="SSF51735">
    <property type="entry name" value="NAD(P)-binding Rossmann-fold domains"/>
    <property type="match status" value="1"/>
</dbReference>
<dbReference type="EC" id="1.5.1.5" evidence="9"/>
<dbReference type="PANTHER" id="PTHR48099">
    <property type="entry name" value="C-1-TETRAHYDROFOLATE SYNTHASE, CYTOPLASMIC-RELATED"/>
    <property type="match status" value="1"/>
</dbReference>
<dbReference type="SUPFAM" id="SSF53223">
    <property type="entry name" value="Aminoacid dehydrogenase-like, N-terminal domain"/>
    <property type="match status" value="1"/>
</dbReference>
<dbReference type="InterPro" id="IPR020867">
    <property type="entry name" value="THF_DH/CycHdrlase_CS"/>
</dbReference>
<dbReference type="PROSITE" id="PS00767">
    <property type="entry name" value="THF_DHG_CYH_2"/>
    <property type="match status" value="1"/>
</dbReference>
<dbReference type="GO" id="GO:0000105">
    <property type="term" value="P:L-histidine biosynthetic process"/>
    <property type="evidence" value="ECO:0007669"/>
    <property type="project" value="UniProtKB-KW"/>
</dbReference>
<dbReference type="GO" id="GO:0004477">
    <property type="term" value="F:methenyltetrahydrofolate cyclohydrolase activity"/>
    <property type="evidence" value="ECO:0007669"/>
    <property type="project" value="UniProtKB-UniRule"/>
</dbReference>
<feature type="binding site" evidence="9">
    <location>
        <position position="226"/>
    </location>
    <ligand>
        <name>NADP(+)</name>
        <dbReference type="ChEBI" id="CHEBI:58349"/>
    </ligand>
</feature>
<evidence type="ECO:0000256" key="4">
    <source>
        <dbReference type="ARBA" id="ARBA00022801"/>
    </source>
</evidence>
<evidence type="ECO:0000256" key="7">
    <source>
        <dbReference type="ARBA" id="ARBA00023167"/>
    </source>
</evidence>
<dbReference type="HAMAP" id="MF_01576">
    <property type="entry name" value="THF_DHG_CYH"/>
    <property type="match status" value="1"/>
</dbReference>
<dbReference type="EC" id="3.5.4.9" evidence="9"/>
<comment type="similarity">
    <text evidence="9">Belongs to the tetrahydrofolate dehydrogenase/cyclohydrolase family.</text>
</comment>
<evidence type="ECO:0000313" key="12">
    <source>
        <dbReference type="EMBL" id="KKR83238.1"/>
    </source>
</evidence>
<protein>
    <recommendedName>
        <fullName evidence="9">Bifunctional protein FolD</fullName>
    </recommendedName>
    <domain>
        <recommendedName>
            <fullName evidence="9">Methylenetetrahydrofolate dehydrogenase</fullName>
            <ecNumber evidence="9">1.5.1.5</ecNumber>
        </recommendedName>
    </domain>
    <domain>
        <recommendedName>
            <fullName evidence="9">Methenyltetrahydrofolate cyclohydrolase</fullName>
            <ecNumber evidence="9">3.5.4.9</ecNumber>
        </recommendedName>
    </domain>
</protein>
<dbReference type="EMBL" id="LCAB01000007">
    <property type="protein sequence ID" value="KKR83238.1"/>
    <property type="molecule type" value="Genomic_DNA"/>
</dbReference>
<comment type="subunit">
    <text evidence="9">Homodimer.</text>
</comment>
<feature type="domain" description="Tetrahydrofolate dehydrogenase/cyclohydrolase catalytic" evidence="10">
    <location>
        <begin position="7"/>
        <end position="124"/>
    </location>
</feature>
<dbReference type="PANTHER" id="PTHR48099:SF5">
    <property type="entry name" value="C-1-TETRAHYDROFOLATE SYNTHASE, CYTOPLASMIC"/>
    <property type="match status" value="1"/>
</dbReference>
<evidence type="ECO:0000313" key="13">
    <source>
        <dbReference type="Proteomes" id="UP000034601"/>
    </source>
</evidence>
<dbReference type="Pfam" id="PF00763">
    <property type="entry name" value="THF_DHG_CYH"/>
    <property type="match status" value="1"/>
</dbReference>
<dbReference type="Gene3D" id="3.40.50.720">
    <property type="entry name" value="NAD(P)-binding Rossmann-like Domain"/>
    <property type="match status" value="1"/>
</dbReference>
<keyword evidence="6 9" id="KW-0560">Oxidoreductase</keyword>
<comment type="catalytic activity">
    <reaction evidence="9">
        <text>(6R)-5,10-methenyltetrahydrofolate + H2O = (6R)-10-formyltetrahydrofolate + H(+)</text>
        <dbReference type="Rhea" id="RHEA:23700"/>
        <dbReference type="ChEBI" id="CHEBI:15377"/>
        <dbReference type="ChEBI" id="CHEBI:15378"/>
        <dbReference type="ChEBI" id="CHEBI:57455"/>
        <dbReference type="ChEBI" id="CHEBI:195366"/>
        <dbReference type="EC" id="3.5.4.9"/>
    </reaction>
</comment>